<keyword evidence="13 19" id="KW-1133">Transmembrane helix</keyword>
<dbReference type="GO" id="GO:0046872">
    <property type="term" value="F:metal ion binding"/>
    <property type="evidence" value="ECO:0007669"/>
    <property type="project" value="UniProtKB-KW"/>
</dbReference>
<name>A0A0X3PGG9_SCHSO</name>
<evidence type="ECO:0000256" key="3">
    <source>
        <dbReference type="ARBA" id="ARBA00004922"/>
    </source>
</evidence>
<evidence type="ECO:0000256" key="17">
    <source>
        <dbReference type="ARBA" id="ARBA00044717"/>
    </source>
</evidence>
<evidence type="ECO:0000256" key="2">
    <source>
        <dbReference type="ARBA" id="ARBA00004477"/>
    </source>
</evidence>
<evidence type="ECO:0000256" key="12">
    <source>
        <dbReference type="ARBA" id="ARBA00022842"/>
    </source>
</evidence>
<keyword evidence="7" id="KW-0328">Glycosyltransferase</keyword>
<evidence type="ECO:0000256" key="9">
    <source>
        <dbReference type="ARBA" id="ARBA00022692"/>
    </source>
</evidence>
<evidence type="ECO:0000256" key="18">
    <source>
        <dbReference type="ARBA" id="ARBA00045078"/>
    </source>
</evidence>
<evidence type="ECO:0000313" key="20">
    <source>
        <dbReference type="EMBL" id="JAP50914.1"/>
    </source>
</evidence>
<dbReference type="UniPathway" id="UPA00378"/>
<dbReference type="GO" id="GO:0016757">
    <property type="term" value="F:glycosyltransferase activity"/>
    <property type="evidence" value="ECO:0007669"/>
    <property type="project" value="UniProtKB-KW"/>
</dbReference>
<gene>
    <name evidence="20" type="primary">GPT</name>
    <name evidence="20" type="ORF">TR157321</name>
</gene>
<keyword evidence="10" id="KW-0479">Metal-binding</keyword>
<comment type="subcellular location">
    <subcellularLocation>
        <location evidence="2">Endoplasmic reticulum membrane</location>
        <topology evidence="2">Multi-pass membrane protein</topology>
    </subcellularLocation>
</comment>
<evidence type="ECO:0000256" key="14">
    <source>
        <dbReference type="ARBA" id="ARBA00023136"/>
    </source>
</evidence>
<feature type="non-terminal residue" evidence="20">
    <location>
        <position position="1"/>
    </location>
</feature>
<evidence type="ECO:0000256" key="5">
    <source>
        <dbReference type="ARBA" id="ARBA00013225"/>
    </source>
</evidence>
<evidence type="ECO:0000256" key="16">
    <source>
        <dbReference type="ARBA" id="ARBA00033238"/>
    </source>
</evidence>
<feature type="transmembrane region" description="Helical" evidence="19">
    <location>
        <begin position="95"/>
        <end position="116"/>
    </location>
</feature>
<keyword evidence="12" id="KW-0460">Magnesium</keyword>
<dbReference type="GO" id="GO:0006488">
    <property type="term" value="P:dolichol-linked oligosaccharide biosynthetic process"/>
    <property type="evidence" value="ECO:0007669"/>
    <property type="project" value="InterPro"/>
</dbReference>
<reference evidence="20" key="1">
    <citation type="submission" date="2016-01" db="EMBL/GenBank/DDBJ databases">
        <title>Reference transcriptome for the parasite Schistocephalus solidus: insights into the molecular evolution of parasitism.</title>
        <authorList>
            <person name="Hebert F.O."/>
            <person name="Grambauer S."/>
            <person name="Barber I."/>
            <person name="Landry C.R."/>
            <person name="Aubin-Horth N."/>
        </authorList>
    </citation>
    <scope>NUCLEOTIDE SEQUENCE</scope>
</reference>
<dbReference type="AlphaFoldDB" id="A0A0X3PGG9"/>
<dbReference type="GO" id="GO:0003975">
    <property type="term" value="F:UDP-N-acetylglucosamine-dolichyl-phosphate N-acetylglucosaminephosphotransferase activity"/>
    <property type="evidence" value="ECO:0007669"/>
    <property type="project" value="UniProtKB-EC"/>
</dbReference>
<feature type="transmembrane region" description="Helical" evidence="19">
    <location>
        <begin position="335"/>
        <end position="354"/>
    </location>
</feature>
<sequence>ESTKKKGGWVDVGDRDIVLSVLSDLAVPSGAVYLDEMSCVAVPFSESDFSADLAVIFLNTALAFWLTRKLIKSFGTTFIDAGLKGVDMNKETRPVLPEAQGVVAAAVYISLMFLFIPMPFRQHILAAFGIFSSDNANSCKHIFLQEQATLFKTKLIPFLAALLSICCMIFLGFADDVLNLRWRHKLLLPTLSTLPLLMVHLANLGTTRILIPIPFRNIFGVSVDIGILYYVYMGMLAVFCTNAINIYAGVNGMEVGQSLVIALSVIIFNTIELRSPEWSVHLFSLYFLIPFAGVSLALLISNWCPAEIFVGDTFCYFAGMTFAVVGILGHFSKTLLLFFAPQVFNFLLSLPQLFRFIPCPRHRLPHFSSESGLLTPSQISFRPTSLSLLGRLCLGLLVRLGLTSASSCPETQTGGHRQETVDRHTTEAETVTMDNLTLINFFLRRFGPMSEARTTAHLLGLQVLCSALAFFIRYPVAWTFYEQP</sequence>
<comment type="cofactor">
    <cofactor evidence="1">
        <name>Mg(2+)</name>
        <dbReference type="ChEBI" id="CHEBI:18420"/>
    </cofactor>
</comment>
<feature type="transmembrane region" description="Helical" evidence="19">
    <location>
        <begin position="186"/>
        <end position="207"/>
    </location>
</feature>
<dbReference type="PANTHER" id="PTHR10571">
    <property type="entry name" value="UDP-N-ACETYLGLUCOSAMINE--DOLICHYL-PHOSPHATE N-ACETYLGLUCOSAMINEPHOSPHOTRANSFERASE"/>
    <property type="match status" value="1"/>
</dbReference>
<feature type="transmembrane region" description="Helical" evidence="19">
    <location>
        <begin position="454"/>
        <end position="474"/>
    </location>
</feature>
<feature type="transmembrane region" description="Helical" evidence="19">
    <location>
        <begin position="283"/>
        <end position="301"/>
    </location>
</feature>
<keyword evidence="8 20" id="KW-0808">Transferase</keyword>
<evidence type="ECO:0000256" key="15">
    <source>
        <dbReference type="ARBA" id="ARBA00029567"/>
    </source>
</evidence>
<evidence type="ECO:0000256" key="8">
    <source>
        <dbReference type="ARBA" id="ARBA00022679"/>
    </source>
</evidence>
<evidence type="ECO:0000256" key="4">
    <source>
        <dbReference type="ARBA" id="ARBA00009317"/>
    </source>
</evidence>
<comment type="pathway">
    <text evidence="3">Protein modification; protein glycosylation.</text>
</comment>
<organism evidence="20">
    <name type="scientific">Schistocephalus solidus</name>
    <name type="common">Tapeworm</name>
    <dbReference type="NCBI Taxonomy" id="70667"/>
    <lineage>
        <taxon>Eukaryota</taxon>
        <taxon>Metazoa</taxon>
        <taxon>Spiralia</taxon>
        <taxon>Lophotrochozoa</taxon>
        <taxon>Platyhelminthes</taxon>
        <taxon>Cestoda</taxon>
        <taxon>Eucestoda</taxon>
        <taxon>Diphyllobothriidea</taxon>
        <taxon>Diphyllobothriidae</taxon>
        <taxon>Schistocephalus</taxon>
    </lineage>
</organism>
<feature type="transmembrane region" description="Helical" evidence="19">
    <location>
        <begin position="227"/>
        <end position="248"/>
    </location>
</feature>
<comment type="function">
    <text evidence="17">UDP-N-acetylglucosamine--dolichyl-phosphate N-acetylglucosaminephosphotransferase that operates in the biosynthetic pathway of dolichol-linked oligosaccharides, the glycan precursors employed in protein asparagine (N)-glycosylation. The assembly of dolichol-linked oligosaccharides begins on the cytosolic side of the endoplasmic reticulum membrane and finishes in its lumen. The sequential addition of sugars to dolichol pyrophosphate produces dolichol-linked oligosaccharides containing fourteen sugars, including two GlcNAcs, nine mannoses and three glucoses. Once assembled, the oligosaccharide is transferred from the lipid to nascent proteins by oligosaccharyltransferases. Catalyzes the initial step of dolichol-linked oligosaccharide biosynthesis, transfering GlcNAc-1-P from cytosolic UDP-GlcNAc onto the carrier lipid dolichyl phosphate (P-dolichol), yielding GlcNAc-P-P-dolichol embedded in the cytoplasmic leaflet of the endoplasmic reticulum membrane.</text>
</comment>
<accession>A0A0X3PGG9</accession>
<dbReference type="EMBL" id="GEEE01012311">
    <property type="protein sequence ID" value="JAP50914.1"/>
    <property type="molecule type" value="Transcribed_RNA"/>
</dbReference>
<evidence type="ECO:0000256" key="7">
    <source>
        <dbReference type="ARBA" id="ARBA00022676"/>
    </source>
</evidence>
<proteinExistence type="inferred from homology"/>
<dbReference type="InterPro" id="IPR033895">
    <property type="entry name" value="GPT"/>
</dbReference>
<evidence type="ECO:0000256" key="6">
    <source>
        <dbReference type="ARBA" id="ARBA00017659"/>
    </source>
</evidence>
<feature type="transmembrane region" description="Helical" evidence="19">
    <location>
        <begin position="255"/>
        <end position="271"/>
    </location>
</feature>
<keyword evidence="14 19" id="KW-0472">Membrane</keyword>
<feature type="transmembrane region" description="Helical" evidence="19">
    <location>
        <begin position="308"/>
        <end position="329"/>
    </location>
</feature>
<dbReference type="PANTHER" id="PTHR10571:SF0">
    <property type="entry name" value="UDP-N-ACETYLGLUCOSAMINE--DOLICHYL-PHOSPHATE N-ACETYLGLUCOSAMINEPHOSPHOTRANSFERASE"/>
    <property type="match status" value="1"/>
</dbReference>
<dbReference type="GO" id="GO:0005789">
    <property type="term" value="C:endoplasmic reticulum membrane"/>
    <property type="evidence" value="ECO:0007669"/>
    <property type="project" value="UniProtKB-SubCell"/>
</dbReference>
<keyword evidence="11" id="KW-0256">Endoplasmic reticulum</keyword>
<comment type="similarity">
    <text evidence="4">Belongs to the glycosyltransferase 4 family.</text>
</comment>
<dbReference type="InterPro" id="IPR000715">
    <property type="entry name" value="Glycosyl_transferase_4"/>
</dbReference>
<dbReference type="CDD" id="cd06855">
    <property type="entry name" value="GT_GPT_euk"/>
    <property type="match status" value="1"/>
</dbReference>
<evidence type="ECO:0000256" key="1">
    <source>
        <dbReference type="ARBA" id="ARBA00001946"/>
    </source>
</evidence>
<evidence type="ECO:0000256" key="11">
    <source>
        <dbReference type="ARBA" id="ARBA00022824"/>
    </source>
</evidence>
<dbReference type="Pfam" id="PF00953">
    <property type="entry name" value="Glycos_transf_4"/>
    <property type="match status" value="1"/>
</dbReference>
<keyword evidence="9 19" id="KW-0812">Transmembrane</keyword>
<comment type="catalytic activity">
    <reaction evidence="18">
        <text>a di-trans,poly-cis-dolichyl phosphate + UDP-N-acetyl-alpha-D-glucosamine = an N-acetyl-alpha-D-glucosaminyl-diphospho-di-trans,poly-cis-dolichol + UMP</text>
        <dbReference type="Rhea" id="RHEA:13289"/>
        <dbReference type="Rhea" id="RHEA-COMP:19498"/>
        <dbReference type="Rhea" id="RHEA-COMP:19507"/>
        <dbReference type="ChEBI" id="CHEBI:57683"/>
        <dbReference type="ChEBI" id="CHEBI:57705"/>
        <dbReference type="ChEBI" id="CHEBI:57865"/>
        <dbReference type="ChEBI" id="CHEBI:58427"/>
        <dbReference type="EC" id="2.7.8.15"/>
    </reaction>
    <physiologicalReaction direction="left-to-right" evidence="18">
        <dbReference type="Rhea" id="RHEA:13290"/>
    </physiologicalReaction>
</comment>
<evidence type="ECO:0000256" key="10">
    <source>
        <dbReference type="ARBA" id="ARBA00022723"/>
    </source>
</evidence>
<evidence type="ECO:0000256" key="19">
    <source>
        <dbReference type="SAM" id="Phobius"/>
    </source>
</evidence>
<evidence type="ECO:0000256" key="13">
    <source>
        <dbReference type="ARBA" id="ARBA00022989"/>
    </source>
</evidence>
<protein>
    <recommendedName>
        <fullName evidence="6">UDP-N-acetylglucosamine--dolichyl-phosphate N-acetylglucosaminephosphotransferase</fullName>
        <ecNumber evidence="5">2.7.8.15</ecNumber>
    </recommendedName>
    <alternativeName>
        <fullName evidence="15">GlcNAc-1-P transferase</fullName>
    </alternativeName>
    <alternativeName>
        <fullName evidence="16">N-acetylglucosamine-1-phosphate transferase</fullName>
    </alternativeName>
</protein>
<feature type="transmembrane region" description="Helical" evidence="19">
    <location>
        <begin position="155"/>
        <end position="174"/>
    </location>
</feature>
<dbReference type="EC" id="2.7.8.15" evidence="5"/>